<organism evidence="1 2">
    <name type="scientific">Polaribacter marinus</name>
    <dbReference type="NCBI Taxonomy" id="2916838"/>
    <lineage>
        <taxon>Bacteria</taxon>
        <taxon>Pseudomonadati</taxon>
        <taxon>Bacteroidota</taxon>
        <taxon>Flavobacteriia</taxon>
        <taxon>Flavobacteriales</taxon>
        <taxon>Flavobacteriaceae</taxon>
    </lineage>
</organism>
<dbReference type="GO" id="GO:0003700">
    <property type="term" value="F:DNA-binding transcription factor activity"/>
    <property type="evidence" value="ECO:0007669"/>
    <property type="project" value="TreeGrafter"/>
</dbReference>
<dbReference type="AlphaFoldDB" id="A0A9X1VL93"/>
<proteinExistence type="predicted"/>
<dbReference type="Pfam" id="PF02082">
    <property type="entry name" value="Rrf2"/>
    <property type="match status" value="1"/>
</dbReference>
<reference evidence="1" key="1">
    <citation type="submission" date="2022-02" db="EMBL/GenBank/DDBJ databases">
        <title>Polaribacter sp. MSW13, isolated from seawater.</title>
        <authorList>
            <person name="Kristyanto S."/>
            <person name="Jung J."/>
            <person name="Jeon C.O."/>
        </authorList>
    </citation>
    <scope>NUCLEOTIDE SEQUENCE</scope>
    <source>
        <strain evidence="1">MSW13</strain>
    </source>
</reference>
<dbReference type="InterPro" id="IPR036390">
    <property type="entry name" value="WH_DNA-bd_sf"/>
</dbReference>
<dbReference type="InterPro" id="IPR036388">
    <property type="entry name" value="WH-like_DNA-bd_sf"/>
</dbReference>
<keyword evidence="2" id="KW-1185">Reference proteome</keyword>
<dbReference type="NCBIfam" id="TIGR00738">
    <property type="entry name" value="rrf2_super"/>
    <property type="match status" value="1"/>
</dbReference>
<protein>
    <submittedName>
        <fullName evidence="1">Rrf2 family transcriptional regulator</fullName>
    </submittedName>
</protein>
<dbReference type="PANTHER" id="PTHR33221">
    <property type="entry name" value="WINGED HELIX-TURN-HELIX TRANSCRIPTIONAL REGULATOR, RRF2 FAMILY"/>
    <property type="match status" value="1"/>
</dbReference>
<dbReference type="Gene3D" id="1.10.10.10">
    <property type="entry name" value="Winged helix-like DNA-binding domain superfamily/Winged helix DNA-binding domain"/>
    <property type="match status" value="1"/>
</dbReference>
<dbReference type="PROSITE" id="PS51197">
    <property type="entry name" value="HTH_RRF2_2"/>
    <property type="match status" value="1"/>
</dbReference>
<evidence type="ECO:0000313" key="2">
    <source>
        <dbReference type="Proteomes" id="UP001139369"/>
    </source>
</evidence>
<comment type="caution">
    <text evidence="1">The sequence shown here is derived from an EMBL/GenBank/DDBJ whole genome shotgun (WGS) entry which is preliminary data.</text>
</comment>
<dbReference type="PANTHER" id="PTHR33221:SF14">
    <property type="entry name" value="HTH-TYPE TRANSCRIPTIONAL REGULATOR AQ_268-RELATED"/>
    <property type="match status" value="1"/>
</dbReference>
<evidence type="ECO:0000313" key="1">
    <source>
        <dbReference type="EMBL" id="MCI2228108.1"/>
    </source>
</evidence>
<gene>
    <name evidence="1" type="ORF">MC378_02935</name>
</gene>
<dbReference type="InterPro" id="IPR000944">
    <property type="entry name" value="Tscrpt_reg_Rrf2"/>
</dbReference>
<accession>A0A9X1VL93</accession>
<dbReference type="SUPFAM" id="SSF46785">
    <property type="entry name" value="Winged helix' DNA-binding domain"/>
    <property type="match status" value="1"/>
</dbReference>
<dbReference type="Proteomes" id="UP001139369">
    <property type="component" value="Unassembled WGS sequence"/>
</dbReference>
<dbReference type="RefSeq" id="WP_242177221.1">
    <property type="nucleotide sequence ID" value="NZ_JAKQYM010000001.1"/>
</dbReference>
<dbReference type="EMBL" id="JAKQYM010000001">
    <property type="protein sequence ID" value="MCI2228108.1"/>
    <property type="molecule type" value="Genomic_DNA"/>
</dbReference>
<name>A0A9X1VL93_9FLAO</name>
<sequence length="145" mass="16444">MLSKASKYAITAVLYLTNSSNKQHKLGSKQIAKALDIPAPFLAKTLQELTKKKIISSVKGPNGGFYLSKENENNTLFDIIACIDDVEKFNDCYLGQFECNEDKPCVVHHLYFPFKNELINKLKTKTILEMSNEYAHNNNLTQILK</sequence>
<dbReference type="GO" id="GO:0005829">
    <property type="term" value="C:cytosol"/>
    <property type="evidence" value="ECO:0007669"/>
    <property type="project" value="TreeGrafter"/>
</dbReference>